<dbReference type="Gene3D" id="3.30.420.10">
    <property type="entry name" value="Ribonuclease H-like superfamily/Ribonuclease H"/>
    <property type="match status" value="1"/>
</dbReference>
<dbReference type="EMBL" id="GL883008">
    <property type="protein sequence ID" value="EGG22990.1"/>
    <property type="molecule type" value="Genomic_DNA"/>
</dbReference>
<dbReference type="RefSeq" id="XP_004360841.1">
    <property type="nucleotide sequence ID" value="XM_004360784.1"/>
</dbReference>
<name>F4PND7_CACFS</name>
<protein>
    <recommendedName>
        <fullName evidence="4">Integrase catalytic domain-containing protein</fullName>
    </recommendedName>
</protein>
<dbReference type="KEGG" id="dfa:DFA_05120"/>
<proteinExistence type="predicted"/>
<dbReference type="GO" id="GO:0003676">
    <property type="term" value="F:nucleic acid binding"/>
    <property type="evidence" value="ECO:0007669"/>
    <property type="project" value="InterPro"/>
</dbReference>
<dbReference type="SUPFAM" id="SSF53098">
    <property type="entry name" value="Ribonuclease H-like"/>
    <property type="match status" value="1"/>
</dbReference>
<evidence type="ECO:0008006" key="4">
    <source>
        <dbReference type="Google" id="ProtNLM"/>
    </source>
</evidence>
<gene>
    <name evidence="2" type="ORF">DFA_05120</name>
</gene>
<dbReference type="InterPro" id="IPR012337">
    <property type="entry name" value="RNaseH-like_sf"/>
</dbReference>
<sequence>MNDQAILSTTSSDSVSNPTYINCKGSMGWKSPKVSNVVKDYLNSTMTFNRLSTNLGTELKEMAKDQRISVIDLIVSFAQDLKRKQKIGSGRSNKVLYDSEIERIMKPYHRKGFERVIASDQLNFIGTKRQDVIYNEFGSTQQTRKSLGCNLIDEITRLLFKIQDTMVYHLKNQVVGVIYQKRKSLRHNLFVVFILAFQIFGIDIAIVKELRYYKTFELEKADKEYLSKQEFRFVILPNDNGFKYALVVVDLASRLTDAEPLQNKTAKEVRDAFIKIYKRGILKPNIIQMDPGTEFKGNLCQGDSCELLDLGTKIRKEYNVEDQENEGKGFVDLHMGPHALMHKPQCLNYFQEYNFNTTSFAYYFNPCQASQKCAQINARLTNTLACQYSISSKESFPLAMTNMTYSNFIVENEKTRVYRDFTTSSGCLTIKRAASVHFVFDGASSIVKVEEPSSCIYTITINMGPEPWGKTTGVTTGNCGYNNSLLPLSKCRFWDSGMLKTVYTIYISSVTYFGVCSSPQICQRPEFGNKLPQSCTFSNDGSGWVSGGLITSDPNSWVPVGDNIMQTTYSVNKCSYPSMYNTILKAHCYRQQPIPIAMIEKGNPSKGTSQCSKTINFYTPLICKSDPSCIVTSPYQNSQKVDLSGFSQKYTYFLHPCPVPFSRYIGGTDNTLCFAVRVRALTAPVYECFDGWSSFGVDPFVGFKNKTSSLVIYSGAIVSRVKPQTLPVSDPNMAFDLYTTSGDFYLVSQ</sequence>
<dbReference type="InterPro" id="IPR009011">
    <property type="entry name" value="Man6P_isomerase_rcpt-bd_dom_sf"/>
</dbReference>
<organism evidence="2 3">
    <name type="scientific">Cavenderia fasciculata</name>
    <name type="common">Slime mold</name>
    <name type="synonym">Dictyostelium fasciculatum</name>
    <dbReference type="NCBI Taxonomy" id="261658"/>
    <lineage>
        <taxon>Eukaryota</taxon>
        <taxon>Amoebozoa</taxon>
        <taxon>Evosea</taxon>
        <taxon>Eumycetozoa</taxon>
        <taxon>Dictyostelia</taxon>
        <taxon>Acytosteliales</taxon>
        <taxon>Cavenderiaceae</taxon>
        <taxon>Cavenderia</taxon>
    </lineage>
</organism>
<evidence type="ECO:0000256" key="1">
    <source>
        <dbReference type="SAM" id="Phobius"/>
    </source>
</evidence>
<evidence type="ECO:0000313" key="2">
    <source>
        <dbReference type="EMBL" id="EGG22990.1"/>
    </source>
</evidence>
<dbReference type="Proteomes" id="UP000007797">
    <property type="component" value="Unassembled WGS sequence"/>
</dbReference>
<evidence type="ECO:0000313" key="3">
    <source>
        <dbReference type="Proteomes" id="UP000007797"/>
    </source>
</evidence>
<reference evidence="3" key="1">
    <citation type="journal article" date="2011" name="Genome Res.">
        <title>Phylogeny-wide analysis of social amoeba genomes highlights ancient origins for complex intercellular communication.</title>
        <authorList>
            <person name="Heidel A.J."/>
            <person name="Lawal H.M."/>
            <person name="Felder M."/>
            <person name="Schilde C."/>
            <person name="Helps N.R."/>
            <person name="Tunggal B."/>
            <person name="Rivero F."/>
            <person name="John U."/>
            <person name="Schleicher M."/>
            <person name="Eichinger L."/>
            <person name="Platzer M."/>
            <person name="Noegel A.A."/>
            <person name="Schaap P."/>
            <person name="Gloeckner G."/>
        </authorList>
    </citation>
    <scope>NUCLEOTIDE SEQUENCE [LARGE SCALE GENOMIC DNA]</scope>
    <source>
        <strain evidence="3">SH3</strain>
    </source>
</reference>
<keyword evidence="3" id="KW-1185">Reference proteome</keyword>
<accession>F4PND7</accession>
<keyword evidence="1" id="KW-0812">Transmembrane</keyword>
<dbReference type="GeneID" id="14875766"/>
<dbReference type="SUPFAM" id="SSF50911">
    <property type="entry name" value="Mannose 6-phosphate receptor domain"/>
    <property type="match status" value="1"/>
</dbReference>
<keyword evidence="1" id="KW-1133">Transmembrane helix</keyword>
<keyword evidence="1" id="KW-0472">Membrane</keyword>
<dbReference type="AlphaFoldDB" id="F4PND7"/>
<dbReference type="InterPro" id="IPR036397">
    <property type="entry name" value="RNaseH_sf"/>
</dbReference>
<dbReference type="OrthoDB" id="775972at2759"/>
<feature type="transmembrane region" description="Helical" evidence="1">
    <location>
        <begin position="189"/>
        <end position="207"/>
    </location>
</feature>